<evidence type="ECO:0000313" key="3">
    <source>
        <dbReference type="Proteomes" id="UP000045824"/>
    </source>
</evidence>
<protein>
    <submittedName>
        <fullName evidence="2">Phage-like protein</fullName>
    </submittedName>
</protein>
<reference evidence="2 3" key="1">
    <citation type="submission" date="2015-03" db="EMBL/GenBank/DDBJ databases">
        <authorList>
            <person name="Murphy D."/>
        </authorList>
    </citation>
    <scope>NUCLEOTIDE SEQUENCE [LARGE SCALE GENOMIC DNA]</scope>
    <source>
        <strain evidence="2 3">FCF326</strain>
    </source>
</reference>
<organism evidence="2 3">
    <name type="scientific">Yersinia kristensenii</name>
    <dbReference type="NCBI Taxonomy" id="28152"/>
    <lineage>
        <taxon>Bacteria</taxon>
        <taxon>Pseudomonadati</taxon>
        <taxon>Pseudomonadota</taxon>
        <taxon>Gammaproteobacteria</taxon>
        <taxon>Enterobacterales</taxon>
        <taxon>Yersiniaceae</taxon>
        <taxon>Yersinia</taxon>
    </lineage>
</organism>
<dbReference type="InterPro" id="IPR039561">
    <property type="entry name" value="Peptidase_M15C"/>
</dbReference>
<evidence type="ECO:0000313" key="2">
    <source>
        <dbReference type="EMBL" id="CNE38562.1"/>
    </source>
</evidence>
<dbReference type="InterPro" id="IPR009045">
    <property type="entry name" value="Zn_M74/Hedgehog-like"/>
</dbReference>
<evidence type="ECO:0000259" key="1">
    <source>
        <dbReference type="Pfam" id="PF13539"/>
    </source>
</evidence>
<dbReference type="Pfam" id="PF13539">
    <property type="entry name" value="Peptidase_M15_4"/>
    <property type="match status" value="1"/>
</dbReference>
<sequence length="128" mass="14254">MVAPPGQQFAKGKEIMTLSEKQQLFTQLIAQLISWAGERGYRLTFGEAYRTPEQAKLNAKAGTGISNSLHTSRLAVDFNLFINGVYQTKTEAYTPLGEYWEKLGGSWGGRFKSNPDGNHFSLEHNGVR</sequence>
<dbReference type="Gene3D" id="3.30.1380.10">
    <property type="match status" value="1"/>
</dbReference>
<proteinExistence type="predicted"/>
<dbReference type="GO" id="GO:0008233">
    <property type="term" value="F:peptidase activity"/>
    <property type="evidence" value="ECO:0007669"/>
    <property type="project" value="InterPro"/>
</dbReference>
<accession>A0A0T9KX91</accession>
<dbReference type="AlphaFoldDB" id="A0A0T9KX91"/>
<gene>
    <name evidence="2" type="ORF">ERS008491_01143</name>
</gene>
<dbReference type="EMBL" id="CPYI01000003">
    <property type="protein sequence ID" value="CNE38562.1"/>
    <property type="molecule type" value="Genomic_DNA"/>
</dbReference>
<dbReference type="SUPFAM" id="SSF55166">
    <property type="entry name" value="Hedgehog/DD-peptidase"/>
    <property type="match status" value="1"/>
</dbReference>
<name>A0A0T9KX91_YERKR</name>
<dbReference type="Proteomes" id="UP000045824">
    <property type="component" value="Unassembled WGS sequence"/>
</dbReference>
<feature type="domain" description="Peptidase M15C" evidence="1">
    <location>
        <begin position="63"/>
        <end position="121"/>
    </location>
</feature>